<dbReference type="Proteomes" id="UP001310890">
    <property type="component" value="Unassembled WGS sequence"/>
</dbReference>
<dbReference type="EMBL" id="JAVRRL010000039">
    <property type="protein sequence ID" value="KAK5111445.1"/>
    <property type="molecule type" value="Genomic_DNA"/>
</dbReference>
<evidence type="ECO:0000313" key="2">
    <source>
        <dbReference type="Proteomes" id="UP001310890"/>
    </source>
</evidence>
<evidence type="ECO:0000313" key="1">
    <source>
        <dbReference type="EMBL" id="KAK5111445.1"/>
    </source>
</evidence>
<organism evidence="1 2">
    <name type="scientific">Meristemomyces frigidus</name>
    <dbReference type="NCBI Taxonomy" id="1508187"/>
    <lineage>
        <taxon>Eukaryota</taxon>
        <taxon>Fungi</taxon>
        <taxon>Dikarya</taxon>
        <taxon>Ascomycota</taxon>
        <taxon>Pezizomycotina</taxon>
        <taxon>Dothideomycetes</taxon>
        <taxon>Dothideomycetidae</taxon>
        <taxon>Mycosphaerellales</taxon>
        <taxon>Teratosphaeriaceae</taxon>
        <taxon>Meristemomyces</taxon>
    </lineage>
</organism>
<sequence>MPTTPSHRAIDRKATLEAISPLAINDDSNSEPGIMGVDTDDDADRLYMIDEDGERHYIPYTTFTPSRLGEEPPLECHRTGHIADDANAEVQVNLQCQIQLALRALKRTESGTAKQKKTSEVEKTDLILRNDLCSIKDQLWSGATFLLEHLPEHSNNRISCAYQGCPNLNRRFQDGAYYLILDQPGQPDHKAYRCLSCVEALWHDDGILAPLPEASLLEPIMPDLQRSLDGLCLDGVAKDPVAARDNSGDCEQCHTAFMQSLTPSRPTRKVRLPSELMQSRWADTEYVCFSLPEDQITASVRADSPHTSEAFEIVDSPVREELTRFQKVAKHVSAGHSLDEEEKKVLELWKTDDGFRGMELSVALSESRDSIKKRAP</sequence>
<reference evidence="1" key="1">
    <citation type="submission" date="2023-08" db="EMBL/GenBank/DDBJ databases">
        <title>Black Yeasts Isolated from many extreme environments.</title>
        <authorList>
            <person name="Coleine C."/>
            <person name="Stajich J.E."/>
            <person name="Selbmann L."/>
        </authorList>
    </citation>
    <scope>NUCLEOTIDE SEQUENCE</scope>
    <source>
        <strain evidence="1">CCFEE 5401</strain>
    </source>
</reference>
<dbReference type="AlphaFoldDB" id="A0AAN7TE06"/>
<proteinExistence type="predicted"/>
<gene>
    <name evidence="1" type="ORF">LTR62_004897</name>
</gene>
<protein>
    <submittedName>
        <fullName evidence="1">Uncharacterized protein</fullName>
    </submittedName>
</protein>
<name>A0AAN7TE06_9PEZI</name>
<accession>A0AAN7TE06</accession>
<comment type="caution">
    <text evidence="1">The sequence shown here is derived from an EMBL/GenBank/DDBJ whole genome shotgun (WGS) entry which is preliminary data.</text>
</comment>